<feature type="chain" id="PRO_5006136300" description="Peptidase M28 domain-containing protein" evidence="3">
    <location>
        <begin position="19"/>
        <end position="338"/>
    </location>
</feature>
<keyword evidence="6" id="KW-1185">Reference proteome</keyword>
<keyword evidence="1" id="KW-0808">Transferase</keyword>
<dbReference type="OrthoDB" id="9773494at2"/>
<evidence type="ECO:0000313" key="5">
    <source>
        <dbReference type="EMBL" id="KPM49066.1"/>
    </source>
</evidence>
<dbReference type="SUPFAM" id="SSF53187">
    <property type="entry name" value="Zn-dependent exopeptidases"/>
    <property type="match status" value="1"/>
</dbReference>
<dbReference type="InterPro" id="IPR007484">
    <property type="entry name" value="Peptidase_M28"/>
</dbReference>
<gene>
    <name evidence="5" type="ORF">AFM12_09770</name>
</gene>
<evidence type="ECO:0000259" key="4">
    <source>
        <dbReference type="Pfam" id="PF04389"/>
    </source>
</evidence>
<organism evidence="5 6">
    <name type="scientific">Jiulongibacter sediminis</name>
    <dbReference type="NCBI Taxonomy" id="1605367"/>
    <lineage>
        <taxon>Bacteria</taxon>
        <taxon>Pseudomonadati</taxon>
        <taxon>Bacteroidota</taxon>
        <taxon>Cytophagia</taxon>
        <taxon>Cytophagales</taxon>
        <taxon>Leadbetterellaceae</taxon>
        <taxon>Jiulongibacter</taxon>
    </lineage>
</organism>
<keyword evidence="2" id="KW-0012">Acyltransferase</keyword>
<dbReference type="Pfam" id="PF04389">
    <property type="entry name" value="Peptidase_M28"/>
    <property type="match status" value="1"/>
</dbReference>
<comment type="caution">
    <text evidence="5">The sequence shown here is derived from an EMBL/GenBank/DDBJ whole genome shotgun (WGS) entry which is preliminary data.</text>
</comment>
<sequence>MKSSIKISALLFSAFLLMQCKNTTNESSEITQSKQEVITVKAPAFDAAGAYSKVKTQVDFGPRVPNTSAHTACGDWIVNQLKESGLEVTEQNFEGVSVKFKSVPGRNIIGSYNPSASKRIVLAAHWDTREIADQDDERMNEPIPGANDGGSGVAVLLQMAEEISKSETKPNIGIDFIFFDLEDGGDPANGPSSSRNDYGGYLMGSEHWAKNPHKEGYSAFYGILVDMVGAKGATFMKDKASMQVAPSVVNKIWNIASAKGYSGYFISQNGGDILDDHIPVIIHRKIPMIDIIDQKMGDQTFFDHWHTHDDNMEAIDENTLKAVGETMLQTVYQENGVI</sequence>
<evidence type="ECO:0000256" key="3">
    <source>
        <dbReference type="SAM" id="SignalP"/>
    </source>
</evidence>
<dbReference type="PANTHER" id="PTHR12283:SF6">
    <property type="entry name" value="GLUTAMINYL-PEPTIDE CYCLOTRANSFERASE-RELATED"/>
    <property type="match status" value="1"/>
</dbReference>
<dbReference type="PATRIC" id="fig|1605367.3.peg.3340"/>
<dbReference type="GO" id="GO:0008270">
    <property type="term" value="F:zinc ion binding"/>
    <property type="evidence" value="ECO:0007669"/>
    <property type="project" value="TreeGrafter"/>
</dbReference>
<dbReference type="InterPro" id="IPR040234">
    <property type="entry name" value="QC/QCL"/>
</dbReference>
<feature type="signal peptide" evidence="3">
    <location>
        <begin position="1"/>
        <end position="18"/>
    </location>
</feature>
<evidence type="ECO:0000256" key="2">
    <source>
        <dbReference type="ARBA" id="ARBA00023315"/>
    </source>
</evidence>
<protein>
    <recommendedName>
        <fullName evidence="4">Peptidase M28 domain-containing protein</fullName>
    </recommendedName>
</protein>
<dbReference type="PANTHER" id="PTHR12283">
    <property type="entry name" value="GLUTAMINYL-PEPTIDE CYCLOTRANSFERASE"/>
    <property type="match status" value="1"/>
</dbReference>
<dbReference type="EMBL" id="LGTQ01000006">
    <property type="protein sequence ID" value="KPM49066.1"/>
    <property type="molecule type" value="Genomic_DNA"/>
</dbReference>
<dbReference type="AlphaFoldDB" id="A0A0P7BWS7"/>
<reference evidence="5 6" key="1">
    <citation type="submission" date="2015-07" db="EMBL/GenBank/DDBJ databases">
        <title>The draft genome sequence of Leadbetterella sp. JN14-9.</title>
        <authorList>
            <person name="Liu Y."/>
            <person name="Du J."/>
            <person name="Shao Z."/>
        </authorList>
    </citation>
    <scope>NUCLEOTIDE SEQUENCE [LARGE SCALE GENOMIC DNA]</scope>
    <source>
        <strain evidence="5 6">JN14-9</strain>
    </source>
</reference>
<evidence type="ECO:0000313" key="6">
    <source>
        <dbReference type="Proteomes" id="UP000050454"/>
    </source>
</evidence>
<proteinExistence type="predicted"/>
<name>A0A0P7BWS7_9BACT</name>
<evidence type="ECO:0000256" key="1">
    <source>
        <dbReference type="ARBA" id="ARBA00022679"/>
    </source>
</evidence>
<dbReference type="Gene3D" id="3.40.630.10">
    <property type="entry name" value="Zn peptidases"/>
    <property type="match status" value="1"/>
</dbReference>
<dbReference type="RefSeq" id="WP_082391286.1">
    <property type="nucleotide sequence ID" value="NZ_JXSZ01000006.1"/>
</dbReference>
<dbReference type="STRING" id="1605367.AFM12_09770"/>
<keyword evidence="3" id="KW-0732">Signal</keyword>
<dbReference type="GO" id="GO:0016603">
    <property type="term" value="F:glutaminyl-peptide cyclotransferase activity"/>
    <property type="evidence" value="ECO:0007669"/>
    <property type="project" value="TreeGrafter"/>
</dbReference>
<accession>A0A0P7BWS7</accession>
<dbReference type="Proteomes" id="UP000050454">
    <property type="component" value="Unassembled WGS sequence"/>
</dbReference>
<feature type="domain" description="Peptidase M28" evidence="4">
    <location>
        <begin position="107"/>
        <end position="330"/>
    </location>
</feature>